<keyword evidence="4" id="KW-1185">Reference proteome</keyword>
<organism evidence="3 4">
    <name type="scientific">Orbilia ellipsospora</name>
    <dbReference type="NCBI Taxonomy" id="2528407"/>
    <lineage>
        <taxon>Eukaryota</taxon>
        <taxon>Fungi</taxon>
        <taxon>Dikarya</taxon>
        <taxon>Ascomycota</taxon>
        <taxon>Pezizomycotina</taxon>
        <taxon>Orbiliomycetes</taxon>
        <taxon>Orbiliales</taxon>
        <taxon>Orbiliaceae</taxon>
        <taxon>Orbilia</taxon>
    </lineage>
</organism>
<gene>
    <name evidence="3" type="ORF">TWF694_001855</name>
</gene>
<protein>
    <submittedName>
        <fullName evidence="3">Uncharacterized protein</fullName>
    </submittedName>
</protein>
<feature type="region of interest" description="Disordered" evidence="1">
    <location>
        <begin position="479"/>
        <end position="513"/>
    </location>
</feature>
<feature type="signal peptide" evidence="2">
    <location>
        <begin position="1"/>
        <end position="18"/>
    </location>
</feature>
<feature type="compositionally biased region" description="Low complexity" evidence="1">
    <location>
        <begin position="500"/>
        <end position="513"/>
    </location>
</feature>
<keyword evidence="2" id="KW-0732">Signal</keyword>
<reference evidence="3 4" key="1">
    <citation type="submission" date="2019-10" db="EMBL/GenBank/DDBJ databases">
        <authorList>
            <person name="Palmer J.M."/>
        </authorList>
    </citation>
    <scope>NUCLEOTIDE SEQUENCE [LARGE SCALE GENOMIC DNA]</scope>
    <source>
        <strain evidence="3 4">TWF694</strain>
    </source>
</reference>
<evidence type="ECO:0000313" key="4">
    <source>
        <dbReference type="Proteomes" id="UP001365542"/>
    </source>
</evidence>
<name>A0AAV9X6N7_9PEZI</name>
<evidence type="ECO:0000313" key="3">
    <source>
        <dbReference type="EMBL" id="KAK6535394.1"/>
    </source>
</evidence>
<feature type="compositionally biased region" description="Basic residues" evidence="1">
    <location>
        <begin position="574"/>
        <end position="588"/>
    </location>
</feature>
<proteinExistence type="predicted"/>
<evidence type="ECO:0000256" key="1">
    <source>
        <dbReference type="SAM" id="MobiDB-lite"/>
    </source>
</evidence>
<dbReference type="Proteomes" id="UP001365542">
    <property type="component" value="Unassembled WGS sequence"/>
</dbReference>
<accession>A0AAV9X6N7</accession>
<comment type="caution">
    <text evidence="3">The sequence shown here is derived from an EMBL/GenBank/DDBJ whole genome shotgun (WGS) entry which is preliminary data.</text>
</comment>
<feature type="compositionally biased region" description="Low complexity" evidence="1">
    <location>
        <begin position="550"/>
        <end position="573"/>
    </location>
</feature>
<dbReference type="EMBL" id="JAVHJO010000010">
    <property type="protein sequence ID" value="KAK6535394.1"/>
    <property type="molecule type" value="Genomic_DNA"/>
</dbReference>
<feature type="chain" id="PRO_5043564302" evidence="2">
    <location>
        <begin position="19"/>
        <end position="588"/>
    </location>
</feature>
<sequence length="588" mass="62159">MKLTLLSLTVSLCGGALALDSPGVPIGLVAMNFTLIDKAAVIVEGSLVKNPNKKIRAYVGDHVGVNAAGNDVDFGGSGLGTKATVTVPTKMGPQIWVDGTKGGRKQFSLNNWFFVDPDSLNSGQDVYNATFHSPSENLRLSGTFFNLKTFWFPNNTVQNVTWSGYLWNQQGDLKYSEYDLYPHIAPMLQIVPEFNGSIKEDSIYLKTNDTLSLRGLPLTSKVGLNLIEIDLSASLYNNNGVITYRDPQDEGFQTNSMTTQIIEGIPVIGYTMAARHYLNNETDAFNRAMASATCSTAVCAAGVVTGFLGGGLVACCLATTAATAVGGTVRDAYLHKTIDPTKMTPDEMTDKLVEIAWAEIGGIMGGDIAKGIVQNSFGPFLERAGQTTSGFVSKSLSAGAKYAPDVMENTAVAAGFSYGQEFFKATAMKTAGKSAGEIMFANLEAGAASGEYKPVEKWLDSHGGTIEVYRASDIADHRQLPKPVQNPSNFGFNFPPPASTAPSGTPQSTATNNFNFASAPAAARLNFVKLKDTGSNGSTTLKKKKKGGKKTTAAAAATQAEATSTGTATASPTKTKKAKKPKKTKATA</sequence>
<dbReference type="AlphaFoldDB" id="A0AAV9X6N7"/>
<evidence type="ECO:0000256" key="2">
    <source>
        <dbReference type="SAM" id="SignalP"/>
    </source>
</evidence>
<feature type="region of interest" description="Disordered" evidence="1">
    <location>
        <begin position="532"/>
        <end position="588"/>
    </location>
</feature>